<name>A0A0F9WY42_TRIHA</name>
<organism evidence="5 6">
    <name type="scientific">Trichoderma harzianum</name>
    <name type="common">Hypocrea lixii</name>
    <dbReference type="NCBI Taxonomy" id="5544"/>
    <lineage>
        <taxon>Eukaryota</taxon>
        <taxon>Fungi</taxon>
        <taxon>Dikarya</taxon>
        <taxon>Ascomycota</taxon>
        <taxon>Pezizomycotina</taxon>
        <taxon>Sordariomycetes</taxon>
        <taxon>Hypocreomycetidae</taxon>
        <taxon>Hypocreales</taxon>
        <taxon>Hypocreaceae</taxon>
        <taxon>Trichoderma</taxon>
    </lineage>
</organism>
<dbReference type="Pfam" id="PF00135">
    <property type="entry name" value="COesterase"/>
    <property type="match status" value="1"/>
</dbReference>
<evidence type="ECO:0000259" key="3">
    <source>
        <dbReference type="Pfam" id="PF00135"/>
    </source>
</evidence>
<dbReference type="Pfam" id="PF20150">
    <property type="entry name" value="2EXR"/>
    <property type="match status" value="1"/>
</dbReference>
<evidence type="ECO:0000259" key="4">
    <source>
        <dbReference type="Pfam" id="PF20150"/>
    </source>
</evidence>
<feature type="domain" description="Carboxylesterase type B" evidence="3">
    <location>
        <begin position="45"/>
        <end position="484"/>
    </location>
</feature>
<reference evidence="6" key="1">
    <citation type="journal article" date="2015" name="Genome Announc.">
        <title>Draft whole-genome sequence of the biocontrol agent Trichoderma harzianum T6776.</title>
        <authorList>
            <person name="Baroncelli R."/>
            <person name="Piaggeschi G."/>
            <person name="Fiorini L."/>
            <person name="Bertolini E."/>
            <person name="Zapparata A."/>
            <person name="Pe M.E."/>
            <person name="Sarrocco S."/>
            <person name="Vannacci G."/>
        </authorList>
    </citation>
    <scope>NUCLEOTIDE SEQUENCE [LARGE SCALE GENOMIC DNA]</scope>
    <source>
        <strain evidence="6">T6776</strain>
    </source>
</reference>
<dbReference type="ESTHER" id="triha-a0a0f9wy42">
    <property type="family name" value="Fungal_carboxylesterase_lipase"/>
</dbReference>
<dbReference type="PROSITE" id="PS00122">
    <property type="entry name" value="CARBOXYLESTERASE_B_1"/>
    <property type="match status" value="1"/>
</dbReference>
<dbReference type="Proteomes" id="UP000034112">
    <property type="component" value="Unassembled WGS sequence"/>
</dbReference>
<gene>
    <name evidence="5" type="ORF">THAR02_10511</name>
</gene>
<dbReference type="GO" id="GO:0016787">
    <property type="term" value="F:hydrolase activity"/>
    <property type="evidence" value="ECO:0007669"/>
    <property type="project" value="UniProtKB-KW"/>
</dbReference>
<sequence length="899" mass="100378">MPPRQKPEAAAIVQLPTTSVPSYMQTIVGKRSPISDDIEEFRGIPPRCPTQSKGDSRTFQSYLPFPDDREDEFECLNLLVVRPSKEALAKHKIDAETTQLPVLVWIHGGGFADGAATDPVWGINSTDPARVVLRALSKKTPLIAVSINYRLNIFGFGGSSDMLAAQDSHGSLKGIKCNIAAFGGDGTKVTIMGHSAGGICCHLHLLEAELGTKKPLFRKAGLMSGSCGDLDLTSLDKSDERWAGLYRLWSVQADNPTNRLNILRRIPAKDLLSSVSEIHWRLFALVIDQLTIRESNLGCGVSVHLGQGGVDDQIKPADENIQVMLSTTDDEFTGFVQMANWNYAKFRSLFTSSYPSEAAAEDILQAYGIRPASSDKQLFEAFSQFISDVTMIHKVHCASEFFKAYRGEQALLHGKDPKRVGVQSYHFEFGNPFPGPMKGIAHHGVELIYAFDTFHDVLEKADRGILEGYIEPHQKLAATTVPQPLSNTETAEYRHSNIDLAYELQDKLIQFVVEDCQETDQRANPDEITTFSHDRSVRVEIWSSSEKRVLKRKKLELLNKDLDSLTTATRRLVGSVIDWQGMQDFIGELGSGAEQPQPADQAYIPDSLTRHFHFPSSHSSPAFSCPAYTASPLPGTKDTQNILSSPSQQTRCSLCFLQSPLMSFASLPFELRSRIWSLAVVPRHITKVRTKKSDGSFSKKQRQKGKDILYETTSTPPPALMHVCHESRQQAPYQRAFTAGTEPRWTWVNFELDIFCVSNLYALADIVSHRSEDQRLQIRTDDHPDWYESATRYNGLSTLSKMESLREIRVVLEPGDLMWGDVFADYGFGCCPEDNISFLDEGSGLVLTGSQLKMVGDWRIVFSFDSEGNPPDPDRLSDEIDYALDDIWHMTLAQMHELN</sequence>
<dbReference type="InterPro" id="IPR002018">
    <property type="entry name" value="CarbesteraseB"/>
</dbReference>
<dbReference type="InterPro" id="IPR045518">
    <property type="entry name" value="2EXR"/>
</dbReference>
<evidence type="ECO:0000256" key="1">
    <source>
        <dbReference type="ARBA" id="ARBA00005964"/>
    </source>
</evidence>
<dbReference type="InterPro" id="IPR050309">
    <property type="entry name" value="Type-B_Carboxylest/Lipase"/>
</dbReference>
<keyword evidence="2" id="KW-0378">Hydrolase</keyword>
<dbReference type="OrthoDB" id="4900271at2759"/>
<evidence type="ECO:0000313" key="6">
    <source>
        <dbReference type="Proteomes" id="UP000034112"/>
    </source>
</evidence>
<dbReference type="EMBL" id="JOKZ01000576">
    <property type="protein sequence ID" value="KKO97384.1"/>
    <property type="molecule type" value="Genomic_DNA"/>
</dbReference>
<protein>
    <submittedName>
        <fullName evidence="5">Uncharacterized protein</fullName>
    </submittedName>
</protein>
<dbReference type="PANTHER" id="PTHR11559">
    <property type="entry name" value="CARBOXYLESTERASE"/>
    <property type="match status" value="1"/>
</dbReference>
<dbReference type="AlphaFoldDB" id="A0A0F9WY42"/>
<dbReference type="Gene3D" id="3.40.50.1820">
    <property type="entry name" value="alpha/beta hydrolase"/>
    <property type="match status" value="1"/>
</dbReference>
<comment type="similarity">
    <text evidence="1">Belongs to the type-B carboxylesterase/lipase family.</text>
</comment>
<dbReference type="SUPFAM" id="SSF53474">
    <property type="entry name" value="alpha/beta-Hydrolases"/>
    <property type="match status" value="1"/>
</dbReference>
<accession>A0A0F9WY42</accession>
<feature type="domain" description="2EXR" evidence="4">
    <location>
        <begin position="664"/>
        <end position="755"/>
    </location>
</feature>
<evidence type="ECO:0000256" key="2">
    <source>
        <dbReference type="ARBA" id="ARBA00022801"/>
    </source>
</evidence>
<proteinExistence type="inferred from homology"/>
<comment type="caution">
    <text evidence="5">The sequence shown here is derived from an EMBL/GenBank/DDBJ whole genome shotgun (WGS) entry which is preliminary data.</text>
</comment>
<dbReference type="InterPro" id="IPR019826">
    <property type="entry name" value="Carboxylesterase_B_AS"/>
</dbReference>
<dbReference type="InterPro" id="IPR029058">
    <property type="entry name" value="AB_hydrolase_fold"/>
</dbReference>
<evidence type="ECO:0000313" key="5">
    <source>
        <dbReference type="EMBL" id="KKO97384.1"/>
    </source>
</evidence>